<accession>A0ABV5N366</accession>
<reference evidence="1 2" key="1">
    <citation type="submission" date="2024-09" db="EMBL/GenBank/DDBJ databases">
        <authorList>
            <person name="Sun Q."/>
            <person name="Mori K."/>
        </authorList>
    </citation>
    <scope>NUCLEOTIDE SEQUENCE [LARGE SCALE GENOMIC DNA]</scope>
    <source>
        <strain evidence="1 2">JCM 6917</strain>
    </source>
</reference>
<dbReference type="Proteomes" id="UP001589709">
    <property type="component" value="Unassembled WGS sequence"/>
</dbReference>
<keyword evidence="2" id="KW-1185">Reference proteome</keyword>
<dbReference type="EC" id="3.5.1.68" evidence="1"/>
<proteinExistence type="predicted"/>
<dbReference type="SUPFAM" id="SSF53187">
    <property type="entry name" value="Zn-dependent exopeptidases"/>
    <property type="match status" value="1"/>
</dbReference>
<protein>
    <submittedName>
        <fullName evidence="1">N-formylglutamate amidohydrolase</fullName>
        <ecNumber evidence="1">3.5.1.68</ecNumber>
    </submittedName>
</protein>
<organism evidence="1 2">
    <name type="scientific">Streptomyces cinereospinus</name>
    <dbReference type="NCBI Taxonomy" id="285561"/>
    <lineage>
        <taxon>Bacteria</taxon>
        <taxon>Bacillati</taxon>
        <taxon>Actinomycetota</taxon>
        <taxon>Actinomycetes</taxon>
        <taxon>Kitasatosporales</taxon>
        <taxon>Streptomycetaceae</taxon>
        <taxon>Streptomyces</taxon>
    </lineage>
</organism>
<name>A0ABV5N366_9ACTN</name>
<gene>
    <name evidence="1" type="ORF">ACFF45_18980</name>
</gene>
<comment type="caution">
    <text evidence="1">The sequence shown here is derived from an EMBL/GenBank/DDBJ whole genome shotgun (WGS) entry which is preliminary data.</text>
</comment>
<dbReference type="RefSeq" id="WP_381347472.1">
    <property type="nucleotide sequence ID" value="NZ_JBHMCY010000034.1"/>
</dbReference>
<sequence>MTTSPPTSFELLPGAGDSPVLLHVPHAARRIPPDVRAGVVLGDEALETELDHITDAHTERIAAGAAEAAGTAPWRFVNRLSRLVVDPERFPDEREEMLAVGMGAVYTRTTHGARLRAPGFDPGPLVERYFRPYARAMTEAVAGRLAAAGRAVVLDVHSYPSVRLPYELHGKGPRPAVCLGTDPYHTPPALLAAAREAFAGIGEVGLDTPFSGTYVPLEYYRAEPRVGALMVEIRRDTYLREPGGPPGPGLSRLASALARLVDAVTR</sequence>
<dbReference type="Pfam" id="PF05013">
    <property type="entry name" value="FGase"/>
    <property type="match status" value="1"/>
</dbReference>
<dbReference type="Gene3D" id="3.40.630.40">
    <property type="entry name" value="Zn-dependent exopeptidases"/>
    <property type="match status" value="1"/>
</dbReference>
<dbReference type="GO" id="GO:0050129">
    <property type="term" value="F:N-formylglutamate deformylase activity"/>
    <property type="evidence" value="ECO:0007669"/>
    <property type="project" value="UniProtKB-EC"/>
</dbReference>
<dbReference type="EMBL" id="JBHMCY010000034">
    <property type="protein sequence ID" value="MFB9464735.1"/>
    <property type="molecule type" value="Genomic_DNA"/>
</dbReference>
<keyword evidence="1" id="KW-0378">Hydrolase</keyword>
<evidence type="ECO:0000313" key="1">
    <source>
        <dbReference type="EMBL" id="MFB9464735.1"/>
    </source>
</evidence>
<evidence type="ECO:0000313" key="2">
    <source>
        <dbReference type="Proteomes" id="UP001589709"/>
    </source>
</evidence>
<dbReference type="InterPro" id="IPR007709">
    <property type="entry name" value="N-FG_amidohydro"/>
</dbReference>